<keyword evidence="7" id="KW-0547">Nucleotide-binding</keyword>
<evidence type="ECO:0000256" key="4">
    <source>
        <dbReference type="ARBA" id="ARBA00022553"/>
    </source>
</evidence>
<evidence type="ECO:0000259" key="18">
    <source>
        <dbReference type="PROSITE" id="PS50885"/>
    </source>
</evidence>
<evidence type="ECO:0000256" key="11">
    <source>
        <dbReference type="ARBA" id="ARBA00023012"/>
    </source>
</evidence>
<dbReference type="OrthoDB" id="9792991at2"/>
<comment type="subcellular location">
    <subcellularLocation>
        <location evidence="2">Membrane</location>
        <topology evidence="2">Multi-pass membrane protein</topology>
    </subcellularLocation>
</comment>
<evidence type="ECO:0000256" key="10">
    <source>
        <dbReference type="ARBA" id="ARBA00022989"/>
    </source>
</evidence>
<dbReference type="InterPro" id="IPR000014">
    <property type="entry name" value="PAS"/>
</dbReference>
<accession>A0A550JL90</accession>
<dbReference type="GO" id="GO:0030295">
    <property type="term" value="F:protein kinase activator activity"/>
    <property type="evidence" value="ECO:0007669"/>
    <property type="project" value="TreeGrafter"/>
</dbReference>
<dbReference type="NCBIfam" id="TIGR00229">
    <property type="entry name" value="sensory_box"/>
    <property type="match status" value="1"/>
</dbReference>
<evidence type="ECO:0000256" key="2">
    <source>
        <dbReference type="ARBA" id="ARBA00004141"/>
    </source>
</evidence>
<keyword evidence="11" id="KW-0902">Two-component regulatory system</keyword>
<comment type="catalytic activity">
    <reaction evidence="1">
        <text>ATP + protein L-histidine = ADP + protein N-phospho-L-histidine.</text>
        <dbReference type="EC" id="2.7.13.3"/>
    </reaction>
</comment>
<dbReference type="Gene3D" id="3.30.565.10">
    <property type="entry name" value="Histidine kinase-like ATPase, C-terminal domain"/>
    <property type="match status" value="1"/>
</dbReference>
<protein>
    <recommendedName>
        <fullName evidence="3">histidine kinase</fullName>
        <ecNumber evidence="3">2.7.13.3</ecNumber>
    </recommendedName>
</protein>
<feature type="domain" description="HAMP" evidence="18">
    <location>
        <begin position="191"/>
        <end position="243"/>
    </location>
</feature>
<dbReference type="InterPro" id="IPR003661">
    <property type="entry name" value="HisK_dim/P_dom"/>
</dbReference>
<dbReference type="Pfam" id="PF00989">
    <property type="entry name" value="PAS"/>
    <property type="match status" value="1"/>
</dbReference>
<dbReference type="GO" id="GO:0000155">
    <property type="term" value="F:phosphorelay sensor kinase activity"/>
    <property type="evidence" value="ECO:0007669"/>
    <property type="project" value="InterPro"/>
</dbReference>
<dbReference type="Pfam" id="PF00672">
    <property type="entry name" value="HAMP"/>
    <property type="match status" value="1"/>
</dbReference>
<dbReference type="GO" id="GO:0000156">
    <property type="term" value="F:phosphorelay response regulator activity"/>
    <property type="evidence" value="ECO:0007669"/>
    <property type="project" value="TreeGrafter"/>
</dbReference>
<dbReference type="InterPro" id="IPR035965">
    <property type="entry name" value="PAS-like_dom_sf"/>
</dbReference>
<keyword evidence="10 14" id="KW-1133">Transmembrane helix</keyword>
<feature type="domain" description="PAS" evidence="16">
    <location>
        <begin position="276"/>
        <end position="349"/>
    </location>
</feature>
<keyword evidence="8" id="KW-0418">Kinase</keyword>
<keyword evidence="9" id="KW-0067">ATP-binding</keyword>
<evidence type="ECO:0000259" key="17">
    <source>
        <dbReference type="PROSITE" id="PS50113"/>
    </source>
</evidence>
<keyword evidence="4" id="KW-0597">Phosphoprotein</keyword>
<dbReference type="PANTHER" id="PTHR42878:SF7">
    <property type="entry name" value="SENSOR HISTIDINE KINASE GLRK"/>
    <property type="match status" value="1"/>
</dbReference>
<dbReference type="SMART" id="SM00387">
    <property type="entry name" value="HATPase_c"/>
    <property type="match status" value="1"/>
</dbReference>
<evidence type="ECO:0000256" key="12">
    <source>
        <dbReference type="ARBA" id="ARBA00023136"/>
    </source>
</evidence>
<dbReference type="InterPro" id="IPR000700">
    <property type="entry name" value="PAS-assoc_C"/>
</dbReference>
<evidence type="ECO:0000259" key="16">
    <source>
        <dbReference type="PROSITE" id="PS50112"/>
    </source>
</evidence>
<reference evidence="19 20" key="1">
    <citation type="submission" date="2019-07" db="EMBL/GenBank/DDBJ databases">
        <title>Insights of Desulfuromonas acetexigens electromicrobiology.</title>
        <authorList>
            <person name="Katuri K."/>
            <person name="Sapireddy V."/>
            <person name="Shaw D.R."/>
            <person name="Saikaly P."/>
        </authorList>
    </citation>
    <scope>NUCLEOTIDE SEQUENCE [LARGE SCALE GENOMIC DNA]</scope>
    <source>
        <strain evidence="19 20">2873</strain>
    </source>
</reference>
<dbReference type="GO" id="GO:0005524">
    <property type="term" value="F:ATP binding"/>
    <property type="evidence" value="ECO:0007669"/>
    <property type="project" value="UniProtKB-KW"/>
</dbReference>
<dbReference type="InterPro" id="IPR003594">
    <property type="entry name" value="HATPase_dom"/>
</dbReference>
<evidence type="ECO:0000256" key="3">
    <source>
        <dbReference type="ARBA" id="ARBA00012438"/>
    </source>
</evidence>
<dbReference type="SUPFAM" id="SSF55874">
    <property type="entry name" value="ATPase domain of HSP90 chaperone/DNA topoisomerase II/histidine kinase"/>
    <property type="match status" value="1"/>
</dbReference>
<dbReference type="PROSITE" id="PS50109">
    <property type="entry name" value="HIS_KIN"/>
    <property type="match status" value="1"/>
</dbReference>
<keyword evidence="13" id="KW-0175">Coiled coil</keyword>
<dbReference type="CDD" id="cd06225">
    <property type="entry name" value="HAMP"/>
    <property type="match status" value="1"/>
</dbReference>
<evidence type="ECO:0000256" key="6">
    <source>
        <dbReference type="ARBA" id="ARBA00022692"/>
    </source>
</evidence>
<dbReference type="GO" id="GO:0006355">
    <property type="term" value="P:regulation of DNA-templated transcription"/>
    <property type="evidence" value="ECO:0007669"/>
    <property type="project" value="InterPro"/>
</dbReference>
<evidence type="ECO:0000259" key="15">
    <source>
        <dbReference type="PROSITE" id="PS50109"/>
    </source>
</evidence>
<dbReference type="SUPFAM" id="SSF47384">
    <property type="entry name" value="Homodimeric domain of signal transducing histidine kinase"/>
    <property type="match status" value="1"/>
</dbReference>
<name>A0A550JL90_9BACT</name>
<dbReference type="InterPro" id="IPR004358">
    <property type="entry name" value="Sig_transdc_His_kin-like_C"/>
</dbReference>
<keyword evidence="5" id="KW-0808">Transferase</keyword>
<dbReference type="Gene3D" id="3.30.450.20">
    <property type="entry name" value="PAS domain"/>
    <property type="match status" value="1"/>
</dbReference>
<evidence type="ECO:0000313" key="19">
    <source>
        <dbReference type="EMBL" id="TRO83979.1"/>
    </source>
</evidence>
<dbReference type="AlphaFoldDB" id="A0A550JL90"/>
<dbReference type="SMART" id="SM00388">
    <property type="entry name" value="HisKA"/>
    <property type="match status" value="1"/>
</dbReference>
<evidence type="ECO:0000256" key="8">
    <source>
        <dbReference type="ARBA" id="ARBA00022777"/>
    </source>
</evidence>
<gene>
    <name evidence="19" type="ORF">FL622_02015</name>
</gene>
<dbReference type="SUPFAM" id="SSF55785">
    <property type="entry name" value="PYP-like sensor domain (PAS domain)"/>
    <property type="match status" value="1"/>
</dbReference>
<feature type="coiled-coil region" evidence="13">
    <location>
        <begin position="235"/>
        <end position="269"/>
    </location>
</feature>
<dbReference type="PANTHER" id="PTHR42878">
    <property type="entry name" value="TWO-COMPONENT HISTIDINE KINASE"/>
    <property type="match status" value="1"/>
</dbReference>
<dbReference type="Gene3D" id="1.10.287.130">
    <property type="match status" value="1"/>
</dbReference>
<evidence type="ECO:0000256" key="1">
    <source>
        <dbReference type="ARBA" id="ARBA00000085"/>
    </source>
</evidence>
<dbReference type="PROSITE" id="PS50113">
    <property type="entry name" value="PAC"/>
    <property type="match status" value="1"/>
</dbReference>
<feature type="domain" description="PAC" evidence="17">
    <location>
        <begin position="351"/>
        <end position="403"/>
    </location>
</feature>
<dbReference type="EMBL" id="VJVV01000001">
    <property type="protein sequence ID" value="TRO83979.1"/>
    <property type="molecule type" value="Genomic_DNA"/>
</dbReference>
<dbReference type="CDD" id="cd00130">
    <property type="entry name" value="PAS"/>
    <property type="match status" value="1"/>
</dbReference>
<evidence type="ECO:0000256" key="13">
    <source>
        <dbReference type="SAM" id="Coils"/>
    </source>
</evidence>
<dbReference type="Proteomes" id="UP000317155">
    <property type="component" value="Unassembled WGS sequence"/>
</dbReference>
<feature type="domain" description="Histidine kinase" evidence="15">
    <location>
        <begin position="421"/>
        <end position="676"/>
    </location>
</feature>
<keyword evidence="20" id="KW-1185">Reference proteome</keyword>
<dbReference type="CDD" id="cd00082">
    <property type="entry name" value="HisKA"/>
    <property type="match status" value="1"/>
</dbReference>
<dbReference type="PROSITE" id="PS50112">
    <property type="entry name" value="PAS"/>
    <property type="match status" value="1"/>
</dbReference>
<dbReference type="InterPro" id="IPR050351">
    <property type="entry name" value="BphY/WalK/GraS-like"/>
</dbReference>
<keyword evidence="12 14" id="KW-0472">Membrane</keyword>
<dbReference type="SUPFAM" id="SSF158472">
    <property type="entry name" value="HAMP domain-like"/>
    <property type="match status" value="1"/>
</dbReference>
<dbReference type="EC" id="2.7.13.3" evidence="3"/>
<dbReference type="Pfam" id="PF02518">
    <property type="entry name" value="HATPase_c"/>
    <property type="match status" value="1"/>
</dbReference>
<dbReference type="InterPro" id="IPR036890">
    <property type="entry name" value="HATPase_C_sf"/>
</dbReference>
<dbReference type="PROSITE" id="PS50885">
    <property type="entry name" value="HAMP"/>
    <property type="match status" value="1"/>
</dbReference>
<comment type="caution">
    <text evidence="19">The sequence shown here is derived from an EMBL/GenBank/DDBJ whole genome shotgun (WGS) entry which is preliminary data.</text>
</comment>
<proteinExistence type="predicted"/>
<feature type="transmembrane region" description="Helical" evidence="14">
    <location>
        <begin position="170"/>
        <end position="189"/>
    </location>
</feature>
<dbReference type="InterPro" id="IPR005467">
    <property type="entry name" value="His_kinase_dom"/>
</dbReference>
<dbReference type="SMART" id="SM00304">
    <property type="entry name" value="HAMP"/>
    <property type="match status" value="1"/>
</dbReference>
<dbReference type="InterPro" id="IPR036097">
    <property type="entry name" value="HisK_dim/P_sf"/>
</dbReference>
<organism evidence="19 20">
    <name type="scientific">Trichloromonas acetexigens</name>
    <dbReference type="NCBI Taxonomy" id="38815"/>
    <lineage>
        <taxon>Bacteria</taxon>
        <taxon>Pseudomonadati</taxon>
        <taxon>Thermodesulfobacteriota</taxon>
        <taxon>Desulfuromonadia</taxon>
        <taxon>Desulfuromonadales</taxon>
        <taxon>Trichloromonadaceae</taxon>
        <taxon>Trichloromonas</taxon>
    </lineage>
</organism>
<sequence length="678" mass="76529">MKSTLEKRILIFVFLILGLTIGINTALNIEGFRRDYRDGLLLRCQSVATELKTSVEKVLALGLPLDELEGINARCQEIVGSDPEINYCLIENSVGQPLYSSDPSFHFFTGVQFLKAISDSTSLLMTPRWGQIYDLSLPIFDASGNLSGRIRIGFPDSVLEARTAKALQRAFIIFGLAFLVIFGLVFLFTRRDLVGPIHRLCDVAKEIAGGNFKVVVPPMSTPDFSELGTALQEMAASLRQRDEQISESYRELEETNRELQLSYERQEQIGTELGRSREMYRSLLEDASDAILVSDDEDRLVLLNKAAEAFFGVSRHAVQGTNLFTFWEKLECENVDDQYEMHQSILLGNFHEAEVRFTRPSDHTRLIAWGKGSPVVGRDGKRMTQMTYRDVTREREITENLERSTAELQRLNQMKDSFLGLASHELKTPLTVILGYSDILLDEMADVVGEEALPMLQHIDEAANRLSNIVRDMVDVSMLDSHALRLRERVVDINEVIRQALKEIEYFFTVRKQSHELRLAEHLPLIKCDPDRLVQVITNLVVNSIKFTPDGGRITVETRLSYRLKYMGERDEEENDDWRRIGRAPAPFVEILINDTGIGIDGADQVRVFEKFYEVGIIEEHSTGKVAFKGKGTGLGLTIVKGIVEMHGGEVWVESPGCDPDHFPGSTFHILLPIPSES</sequence>
<dbReference type="Pfam" id="PF00512">
    <property type="entry name" value="HisKA"/>
    <property type="match status" value="1"/>
</dbReference>
<evidence type="ECO:0000256" key="5">
    <source>
        <dbReference type="ARBA" id="ARBA00022679"/>
    </source>
</evidence>
<keyword evidence="6 14" id="KW-0812">Transmembrane</keyword>
<dbReference type="SMART" id="SM00091">
    <property type="entry name" value="PAS"/>
    <property type="match status" value="1"/>
</dbReference>
<dbReference type="InterPro" id="IPR013767">
    <property type="entry name" value="PAS_fold"/>
</dbReference>
<evidence type="ECO:0000256" key="9">
    <source>
        <dbReference type="ARBA" id="ARBA00022840"/>
    </source>
</evidence>
<dbReference type="GO" id="GO:0016020">
    <property type="term" value="C:membrane"/>
    <property type="evidence" value="ECO:0007669"/>
    <property type="project" value="UniProtKB-SubCell"/>
</dbReference>
<evidence type="ECO:0000313" key="20">
    <source>
        <dbReference type="Proteomes" id="UP000317155"/>
    </source>
</evidence>
<dbReference type="GO" id="GO:0007234">
    <property type="term" value="P:osmosensory signaling via phosphorelay pathway"/>
    <property type="evidence" value="ECO:0007669"/>
    <property type="project" value="TreeGrafter"/>
</dbReference>
<dbReference type="Gene3D" id="6.10.340.10">
    <property type="match status" value="1"/>
</dbReference>
<dbReference type="RefSeq" id="WP_092052973.1">
    <property type="nucleotide sequence ID" value="NZ_FOJJ01000001.1"/>
</dbReference>
<dbReference type="InterPro" id="IPR003660">
    <property type="entry name" value="HAMP_dom"/>
</dbReference>
<evidence type="ECO:0000256" key="14">
    <source>
        <dbReference type="SAM" id="Phobius"/>
    </source>
</evidence>
<evidence type="ECO:0000256" key="7">
    <source>
        <dbReference type="ARBA" id="ARBA00022741"/>
    </source>
</evidence>
<dbReference type="PRINTS" id="PR00344">
    <property type="entry name" value="BCTRLSENSOR"/>
</dbReference>